<reference evidence="1" key="3">
    <citation type="submission" date="2025-09" db="UniProtKB">
        <authorList>
            <consortium name="Ensembl"/>
        </authorList>
    </citation>
    <scope>IDENTIFICATION</scope>
</reference>
<evidence type="ECO:0000313" key="1">
    <source>
        <dbReference type="Ensembl" id="ENSUAMP00000030555.1"/>
    </source>
</evidence>
<dbReference type="Proteomes" id="UP000291022">
    <property type="component" value="Unassembled WGS sequence"/>
</dbReference>
<accession>A0A452SDM9</accession>
<reference evidence="2" key="1">
    <citation type="submission" date="2016-06" db="EMBL/GenBank/DDBJ databases">
        <title>De novo assembly and RNA-Seq shows season-dependent expression and editing in black bear kidneys.</title>
        <authorList>
            <person name="Korstanje R."/>
            <person name="Srivastava A."/>
            <person name="Sarsani V.K."/>
            <person name="Sheehan S.M."/>
            <person name="Seger R.L."/>
            <person name="Barter M.E."/>
            <person name="Lindqvist C."/>
            <person name="Brody L.C."/>
            <person name="Mullikin J.C."/>
        </authorList>
    </citation>
    <scope>NUCLEOTIDE SEQUENCE [LARGE SCALE GENOMIC DNA]</scope>
</reference>
<name>A0A452SDM9_URSAM</name>
<protein>
    <submittedName>
        <fullName evidence="1">Uncharacterized protein</fullName>
    </submittedName>
</protein>
<dbReference type="Ensembl" id="ENSUAMT00000034090.1">
    <property type="protein sequence ID" value="ENSUAMP00000030555.1"/>
    <property type="gene ID" value="ENSUAMG00000023465.1"/>
</dbReference>
<reference evidence="1" key="2">
    <citation type="submission" date="2025-08" db="UniProtKB">
        <authorList>
            <consortium name="Ensembl"/>
        </authorList>
    </citation>
    <scope>IDENTIFICATION</scope>
</reference>
<evidence type="ECO:0000313" key="2">
    <source>
        <dbReference type="Proteomes" id="UP000291022"/>
    </source>
</evidence>
<keyword evidence="2" id="KW-1185">Reference proteome</keyword>
<sequence>MAFTVVRKMLGTEQPSPVLPRSDQAKAPCPHSTGRQHFGSVIFFVVPLPQVISCFLHF</sequence>
<proteinExistence type="predicted"/>
<dbReference type="AlphaFoldDB" id="A0A452SDM9"/>
<dbReference type="GeneTree" id="ENSGT00950000185765"/>
<organism evidence="1 2">
    <name type="scientific">Ursus americanus</name>
    <name type="common">American black bear</name>
    <name type="synonym">Euarctos americanus</name>
    <dbReference type="NCBI Taxonomy" id="9643"/>
    <lineage>
        <taxon>Eukaryota</taxon>
        <taxon>Metazoa</taxon>
        <taxon>Chordata</taxon>
        <taxon>Craniata</taxon>
        <taxon>Vertebrata</taxon>
        <taxon>Euteleostomi</taxon>
        <taxon>Mammalia</taxon>
        <taxon>Eutheria</taxon>
        <taxon>Laurasiatheria</taxon>
        <taxon>Carnivora</taxon>
        <taxon>Caniformia</taxon>
        <taxon>Ursidae</taxon>
        <taxon>Ursus</taxon>
    </lineage>
</organism>